<dbReference type="Pfam" id="PF02675">
    <property type="entry name" value="AdoMet_dc"/>
    <property type="match status" value="1"/>
</dbReference>
<evidence type="ECO:0000256" key="7">
    <source>
        <dbReference type="ARBA" id="ARBA00023145"/>
    </source>
</evidence>
<gene>
    <name evidence="11" type="ORF">CP967_12630</name>
</gene>
<dbReference type="GO" id="GO:0004014">
    <property type="term" value="F:adenosylmethionine decarboxylase activity"/>
    <property type="evidence" value="ECO:0007669"/>
    <property type="project" value="InterPro"/>
</dbReference>
<dbReference type="GO" id="GO:0005829">
    <property type="term" value="C:cytosol"/>
    <property type="evidence" value="ECO:0007669"/>
    <property type="project" value="TreeGrafter"/>
</dbReference>
<evidence type="ECO:0000313" key="12">
    <source>
        <dbReference type="Proteomes" id="UP000326178"/>
    </source>
</evidence>
<keyword evidence="2" id="KW-0949">S-adenosyl-L-methionine</keyword>
<dbReference type="PANTHER" id="PTHR33866">
    <property type="entry name" value="S-ADENOSYLMETHIONINE DECARBOXYLASE PROENZYME"/>
    <property type="match status" value="1"/>
</dbReference>
<reference evidence="11 12" key="1">
    <citation type="submission" date="2017-09" db="EMBL/GenBank/DDBJ databases">
        <authorList>
            <person name="Lee N."/>
            <person name="Cho B.-K."/>
        </authorList>
    </citation>
    <scope>NUCLEOTIDE SEQUENCE [LARGE SCALE GENOMIC DNA]</scope>
    <source>
        <strain evidence="11 12">ATCC 12769</strain>
    </source>
</reference>
<keyword evidence="7" id="KW-0865">Zymogen</keyword>
<evidence type="ECO:0000256" key="9">
    <source>
        <dbReference type="ARBA" id="ARBA00023270"/>
    </source>
</evidence>
<dbReference type="InterPro" id="IPR003826">
    <property type="entry name" value="AdoMetDC_fam_prok"/>
</dbReference>
<keyword evidence="4" id="KW-0068">Autocatalytic cleavage</keyword>
<dbReference type="EMBL" id="CP023702">
    <property type="protein sequence ID" value="QEU76530.1"/>
    <property type="molecule type" value="Genomic_DNA"/>
</dbReference>
<evidence type="ECO:0000256" key="5">
    <source>
        <dbReference type="ARBA" id="ARBA00023066"/>
    </source>
</evidence>
<evidence type="ECO:0000256" key="6">
    <source>
        <dbReference type="ARBA" id="ARBA00023115"/>
    </source>
</evidence>
<proteinExistence type="predicted"/>
<evidence type="ECO:0000256" key="8">
    <source>
        <dbReference type="ARBA" id="ARBA00023239"/>
    </source>
</evidence>
<dbReference type="SUPFAM" id="SSF56276">
    <property type="entry name" value="S-adenosylmethionine decarboxylase"/>
    <property type="match status" value="1"/>
</dbReference>
<dbReference type="AlphaFoldDB" id="A0A5J6FNR9"/>
<dbReference type="Gene3D" id="3.60.90.10">
    <property type="entry name" value="S-adenosylmethionine decarboxylase"/>
    <property type="match status" value="1"/>
</dbReference>
<accession>A0A5J6FNR9</accession>
<keyword evidence="9" id="KW-0704">Schiff base</keyword>
<dbReference type="GO" id="GO:0008295">
    <property type="term" value="P:spermidine biosynthetic process"/>
    <property type="evidence" value="ECO:0007669"/>
    <property type="project" value="UniProtKB-KW"/>
</dbReference>
<evidence type="ECO:0000256" key="1">
    <source>
        <dbReference type="ARBA" id="ARBA00001928"/>
    </source>
</evidence>
<dbReference type="Proteomes" id="UP000326178">
    <property type="component" value="Chromosome"/>
</dbReference>
<keyword evidence="12" id="KW-1185">Reference proteome</keyword>
<keyword evidence="5" id="KW-0745">Spermidine biosynthesis</keyword>
<name>A0A5J6FNR9_9ACTN</name>
<dbReference type="PANTHER" id="PTHR33866:SF2">
    <property type="entry name" value="S-ADENOSYLMETHIONINE DECARBOXYLASE PROENZYME"/>
    <property type="match status" value="1"/>
</dbReference>
<organism evidence="11 12">
    <name type="scientific">Streptomyces nitrosporeus</name>
    <dbReference type="NCBI Taxonomy" id="28894"/>
    <lineage>
        <taxon>Bacteria</taxon>
        <taxon>Bacillati</taxon>
        <taxon>Actinomycetota</taxon>
        <taxon>Actinomycetes</taxon>
        <taxon>Kitasatosporales</taxon>
        <taxon>Streptomycetaceae</taxon>
        <taxon>Streptomyces</taxon>
    </lineage>
</organism>
<evidence type="ECO:0000256" key="10">
    <source>
        <dbReference type="ARBA" id="ARBA00023317"/>
    </source>
</evidence>
<evidence type="ECO:0000256" key="3">
    <source>
        <dbReference type="ARBA" id="ARBA00022793"/>
    </source>
</evidence>
<dbReference type="OrthoDB" id="9793120at2"/>
<keyword evidence="8" id="KW-0456">Lyase</keyword>
<dbReference type="InterPro" id="IPR016067">
    <property type="entry name" value="S-AdoMet_deCO2ase_core"/>
</dbReference>
<keyword evidence="10" id="KW-0670">Pyruvate</keyword>
<keyword evidence="3" id="KW-0210">Decarboxylase</keyword>
<sequence length="115" mass="12531">MAEGELCSYAVEVWVSDVGILTDKEALLSILRRAATAGKATVLDESSHVFPNGAVTGMLLLSASHLTVHTWPEFSLANIDLLAYGRLNGELMIAEIEKSLSPERINVSRLHRSVR</sequence>
<comment type="cofactor">
    <cofactor evidence="1">
        <name>pyruvate</name>
        <dbReference type="ChEBI" id="CHEBI:15361"/>
    </cofactor>
</comment>
<evidence type="ECO:0000313" key="11">
    <source>
        <dbReference type="EMBL" id="QEU76530.1"/>
    </source>
</evidence>
<evidence type="ECO:0000256" key="2">
    <source>
        <dbReference type="ARBA" id="ARBA00022691"/>
    </source>
</evidence>
<evidence type="ECO:0000256" key="4">
    <source>
        <dbReference type="ARBA" id="ARBA00022813"/>
    </source>
</evidence>
<keyword evidence="6" id="KW-0620">Polyamine biosynthesis</keyword>
<protein>
    <submittedName>
        <fullName evidence="11">Adenosylmethionine decarboxylase</fullName>
    </submittedName>
</protein>
<dbReference type="KEGG" id="snk:CP967_12630"/>